<sequence length="617" mass="72035">MPGGLIQLSAYGSENQYINGNPQITFFKSVYKRYTNFSLENIEVPLSGPDELAWDMPIKLKTKIPRNADLISNMYLRLDLPPIFSTEEMNFAWSKDLGFVLIDYVDLYIGGQKIQRLTGNFANIQFQLEHSQEKQHAIKRLIGGDSFLSYDAVYPGGYPGFNSTNEYQDSSGKTIKNKFFQTAPAIFKRALFIPLDFWFTKDPGLSLPLIALQYHDIEIEIQLRSVRELYTVLEVDKTYYYYGSNKHYNSGSGMESIVHRRNGNPNGWNGIMPIKDVDIRSFTTYRRVKPDVMKKSHHISNFVRGSYDSKTWSLNPVLDIKYVFLDECERKKFAQTSHQYLIQQVNKISFDGNVGNTNHLLELYHPVKEIIFETHRDDNIERNEWSNTSNYQYNTGYDIYEYQTSYWFDAIENENKSIGRFNPLSDENTPTIDDRFQEFIFRYGPHGESCDPSCPLGFNINSELLTLEQIMHFKDIWKFEKAAYIPKIDSLNYEQYHTHCINGGFIKFNGNYRQQERVVEYWDSVQAYQYHTSIPNEGIYSYSFSLFPEKFQPSGACNMSRLKNVEFNIEYKIPPLNNSEIRYGNRKYKWMYNTDFFVVNYNILNLTGGMGGLVFGN</sequence>
<dbReference type="EMBL" id="MN740588">
    <property type="protein sequence ID" value="QHU35371.1"/>
    <property type="molecule type" value="Genomic_DNA"/>
</dbReference>
<name>A0A6C0M046_9ZZZZ</name>
<dbReference type="SUPFAM" id="SSF49749">
    <property type="entry name" value="Group II dsDNA viruses VP"/>
    <property type="match status" value="2"/>
</dbReference>
<feature type="domain" description="Major capsid protein N-terminal" evidence="2">
    <location>
        <begin position="25"/>
        <end position="235"/>
    </location>
</feature>
<proteinExistence type="predicted"/>
<evidence type="ECO:0000259" key="1">
    <source>
        <dbReference type="Pfam" id="PF04451"/>
    </source>
</evidence>
<reference evidence="3" key="1">
    <citation type="journal article" date="2020" name="Nature">
        <title>Giant virus diversity and host interactions through global metagenomics.</title>
        <authorList>
            <person name="Schulz F."/>
            <person name="Roux S."/>
            <person name="Paez-Espino D."/>
            <person name="Jungbluth S."/>
            <person name="Walsh D.A."/>
            <person name="Denef V.J."/>
            <person name="McMahon K.D."/>
            <person name="Konstantinidis K.T."/>
            <person name="Eloe-Fadrosh E.A."/>
            <person name="Kyrpides N.C."/>
            <person name="Woyke T."/>
        </authorList>
    </citation>
    <scope>NUCLEOTIDE SEQUENCE</scope>
    <source>
        <strain evidence="3">GVMAG-S-1017745-26</strain>
    </source>
</reference>
<dbReference type="InterPro" id="IPR007542">
    <property type="entry name" value="MCP_C"/>
</dbReference>
<dbReference type="Gene3D" id="2.70.9.10">
    <property type="entry name" value="Adenovirus Type 2 Hexon, domain 4"/>
    <property type="match status" value="1"/>
</dbReference>
<evidence type="ECO:0000259" key="2">
    <source>
        <dbReference type="Pfam" id="PF16903"/>
    </source>
</evidence>
<dbReference type="Pfam" id="PF04451">
    <property type="entry name" value="Capsid_NCLDV"/>
    <property type="match status" value="1"/>
</dbReference>
<dbReference type="Gene3D" id="2.70.9.20">
    <property type="entry name" value="Major capsid protein Vp54"/>
    <property type="match status" value="2"/>
</dbReference>
<dbReference type="InterPro" id="IPR016112">
    <property type="entry name" value="VP_dsDNA_II"/>
</dbReference>
<accession>A0A6C0M046</accession>
<dbReference type="GO" id="GO:0005198">
    <property type="term" value="F:structural molecule activity"/>
    <property type="evidence" value="ECO:0007669"/>
    <property type="project" value="InterPro"/>
</dbReference>
<evidence type="ECO:0008006" key="4">
    <source>
        <dbReference type="Google" id="ProtNLM"/>
    </source>
</evidence>
<protein>
    <recommendedName>
        <fullName evidence="4">Major capsid protein N-terminal domain-containing protein</fullName>
    </recommendedName>
</protein>
<dbReference type="InterPro" id="IPR031654">
    <property type="entry name" value="Capsid_N"/>
</dbReference>
<dbReference type="InterPro" id="IPR038519">
    <property type="entry name" value="MCP_C_sf"/>
</dbReference>
<dbReference type="Pfam" id="PF16903">
    <property type="entry name" value="Capsid_N"/>
    <property type="match status" value="1"/>
</dbReference>
<evidence type="ECO:0000313" key="3">
    <source>
        <dbReference type="EMBL" id="QHU35371.1"/>
    </source>
</evidence>
<dbReference type="AlphaFoldDB" id="A0A6C0M046"/>
<organism evidence="3">
    <name type="scientific">viral metagenome</name>
    <dbReference type="NCBI Taxonomy" id="1070528"/>
    <lineage>
        <taxon>unclassified sequences</taxon>
        <taxon>metagenomes</taxon>
        <taxon>organismal metagenomes</taxon>
    </lineage>
</organism>
<feature type="domain" description="Major capsid protein C-terminal" evidence="1">
    <location>
        <begin position="329"/>
        <end position="612"/>
    </location>
</feature>